<dbReference type="GO" id="GO:0008270">
    <property type="term" value="F:zinc ion binding"/>
    <property type="evidence" value="ECO:0007669"/>
    <property type="project" value="InterPro"/>
</dbReference>
<dbReference type="GO" id="GO:0003676">
    <property type="term" value="F:nucleic acid binding"/>
    <property type="evidence" value="ECO:0007669"/>
    <property type="project" value="InterPro"/>
</dbReference>
<evidence type="ECO:0000313" key="6">
    <source>
        <dbReference type="EMBL" id="UWZ86375.1"/>
    </source>
</evidence>
<dbReference type="EMBL" id="CP093313">
    <property type="protein sequence ID" value="UWZ86375.1"/>
    <property type="molecule type" value="Genomic_DNA"/>
</dbReference>
<keyword evidence="3" id="KW-0347">Helicase</keyword>
<dbReference type="GO" id="GO:0031297">
    <property type="term" value="P:replication fork processing"/>
    <property type="evidence" value="ECO:0007669"/>
    <property type="project" value="TreeGrafter"/>
</dbReference>
<evidence type="ECO:0000256" key="4">
    <source>
        <dbReference type="ARBA" id="ARBA00022840"/>
    </source>
</evidence>
<dbReference type="GO" id="GO:0006281">
    <property type="term" value="P:DNA repair"/>
    <property type="evidence" value="ECO:0007669"/>
    <property type="project" value="TreeGrafter"/>
</dbReference>
<evidence type="ECO:0000256" key="1">
    <source>
        <dbReference type="ARBA" id="ARBA00022741"/>
    </source>
</evidence>
<evidence type="ECO:0000259" key="5">
    <source>
        <dbReference type="Pfam" id="PF01844"/>
    </source>
</evidence>
<keyword evidence="6" id="KW-0540">Nuclease</keyword>
<dbReference type="Proteomes" id="UP001059380">
    <property type="component" value="Chromosome"/>
</dbReference>
<dbReference type="GO" id="GO:0004520">
    <property type="term" value="F:DNA endonuclease activity"/>
    <property type="evidence" value="ECO:0007669"/>
    <property type="project" value="TreeGrafter"/>
</dbReference>
<keyword evidence="4" id="KW-0067">ATP-binding</keyword>
<protein>
    <submittedName>
        <fullName evidence="6">HNH endonuclease</fullName>
    </submittedName>
</protein>
<keyword evidence="6" id="KW-0255">Endonuclease</keyword>
<reference evidence="6" key="1">
    <citation type="submission" date="2021-04" db="EMBL/GenBank/DDBJ databases">
        <title>Phylogenetic analysis of Acidobacteriaceae.</title>
        <authorList>
            <person name="Qiu L."/>
            <person name="Zhang Q."/>
        </authorList>
    </citation>
    <scope>NUCLEOTIDE SEQUENCE</scope>
    <source>
        <strain evidence="6">DSM 25168</strain>
    </source>
</reference>
<dbReference type="InterPro" id="IPR002711">
    <property type="entry name" value="HNH"/>
</dbReference>
<name>A0A9J7BUN3_9BACT</name>
<gene>
    <name evidence="6" type="ORF">MOP44_10625</name>
</gene>
<feature type="domain" description="HNH" evidence="5">
    <location>
        <begin position="110"/>
        <end position="140"/>
    </location>
</feature>
<keyword evidence="7" id="KW-1185">Reference proteome</keyword>
<evidence type="ECO:0000256" key="3">
    <source>
        <dbReference type="ARBA" id="ARBA00022806"/>
    </source>
</evidence>
<keyword evidence="1" id="KW-0547">Nucleotide-binding</keyword>
<sequence length="159" mass="18180">MSLRRVMKGGWVDRKAGPRGPNGRGICRWCSLEVPPRRYTFCSAYCVHEWKLRTQPGYVRDKVFERDRGVCACCGVDAPAAERQLRYSRGTRRAELLKHWGLKTRTRKSLWDADHIVPVAEGGGECDLENIRTLCLRCHRVVTVELRVRMRAGGRSIAP</sequence>
<dbReference type="RefSeq" id="WP_260796015.1">
    <property type="nucleotide sequence ID" value="NZ_CP093313.1"/>
</dbReference>
<dbReference type="PANTHER" id="PTHR45766">
    <property type="entry name" value="DNA ANNEALING HELICASE AND ENDONUCLEASE ZRANB3 FAMILY MEMBER"/>
    <property type="match status" value="1"/>
</dbReference>
<accession>A0A9J7BUN3</accession>
<keyword evidence="2" id="KW-0378">Hydrolase</keyword>
<dbReference type="CDD" id="cd00085">
    <property type="entry name" value="HNHc"/>
    <property type="match status" value="1"/>
</dbReference>
<dbReference type="GO" id="GO:0004386">
    <property type="term" value="F:helicase activity"/>
    <property type="evidence" value="ECO:0007669"/>
    <property type="project" value="UniProtKB-KW"/>
</dbReference>
<evidence type="ECO:0000256" key="2">
    <source>
        <dbReference type="ARBA" id="ARBA00022801"/>
    </source>
</evidence>
<dbReference type="AlphaFoldDB" id="A0A9J7BUN3"/>
<dbReference type="Gene3D" id="1.10.30.50">
    <property type="match status" value="1"/>
</dbReference>
<dbReference type="KEGG" id="orp:MOP44_10625"/>
<dbReference type="GO" id="GO:0016787">
    <property type="term" value="F:hydrolase activity"/>
    <property type="evidence" value="ECO:0007669"/>
    <property type="project" value="UniProtKB-KW"/>
</dbReference>
<dbReference type="GO" id="GO:0005524">
    <property type="term" value="F:ATP binding"/>
    <property type="evidence" value="ECO:0007669"/>
    <property type="project" value="UniProtKB-KW"/>
</dbReference>
<evidence type="ECO:0000313" key="7">
    <source>
        <dbReference type="Proteomes" id="UP001059380"/>
    </source>
</evidence>
<proteinExistence type="predicted"/>
<organism evidence="6 7">
    <name type="scientific">Occallatibacter riparius</name>
    <dbReference type="NCBI Taxonomy" id="1002689"/>
    <lineage>
        <taxon>Bacteria</taxon>
        <taxon>Pseudomonadati</taxon>
        <taxon>Acidobacteriota</taxon>
        <taxon>Terriglobia</taxon>
        <taxon>Terriglobales</taxon>
        <taxon>Acidobacteriaceae</taxon>
        <taxon>Occallatibacter</taxon>
    </lineage>
</organism>
<dbReference type="InterPro" id="IPR003615">
    <property type="entry name" value="HNH_nuc"/>
</dbReference>
<dbReference type="PANTHER" id="PTHR45766:SF3">
    <property type="entry name" value="DNA ANNEALING HELICASE AND ENDONUCLEASE ZRANB3"/>
    <property type="match status" value="1"/>
</dbReference>
<dbReference type="Pfam" id="PF01844">
    <property type="entry name" value="HNH"/>
    <property type="match status" value="1"/>
</dbReference>